<proteinExistence type="inferred from homology"/>
<dbReference type="InterPro" id="IPR004978">
    <property type="entry name" value="Stanniocalcin"/>
</dbReference>
<name>F7B7V5_CIOIN</name>
<evidence type="ECO:0000313" key="7">
    <source>
        <dbReference type="Proteomes" id="UP000008144"/>
    </source>
</evidence>
<evidence type="ECO:0000256" key="3">
    <source>
        <dbReference type="ARBA" id="ARBA00022702"/>
    </source>
</evidence>
<dbReference type="RefSeq" id="XP_002130163.1">
    <property type="nucleotide sequence ID" value="XM_002130127.5"/>
</dbReference>
<dbReference type="GO" id="GO:0006874">
    <property type="term" value="P:intracellular calcium ion homeostasis"/>
    <property type="evidence" value="ECO:0000318"/>
    <property type="project" value="GO_Central"/>
</dbReference>
<dbReference type="OrthoDB" id="1742084at2759"/>
<dbReference type="OMA" id="IFQTMIA"/>
<comment type="similarity">
    <text evidence="1">Belongs to the stanniocalcin family.</text>
</comment>
<reference evidence="6" key="3">
    <citation type="submission" date="2025-08" db="UniProtKB">
        <authorList>
            <consortium name="Ensembl"/>
        </authorList>
    </citation>
    <scope>IDENTIFICATION</scope>
</reference>
<keyword evidence="4" id="KW-1015">Disulfide bond</keyword>
<sequence length="237" mass="26469">MYATRHCTVSRSMLLPVVLSILLIHLEITHAVAPKLTKRQSAGIVRCVKASNVLGCGTFECLKRTDRCKLGGLALLCSKFQRKTSNFNQLGRTFTKQSLRCMATQIKSDFQRAGRQCSQIENFVSRVQADCYRSNNVCRAAMSNYKHFKQILLPKDILTSRSFLQMFQSILSCGEAVTLKFRDTVTSALGQSFLSMLNYLQKGATSPLIEILGQEWVGSAQFRAIENEVPGSSPRQS</sequence>
<feature type="chain" id="PRO_5014090501" evidence="5">
    <location>
        <begin position="32"/>
        <end position="237"/>
    </location>
</feature>
<dbReference type="FunCoup" id="F7B7V5">
    <property type="interactions" value="1"/>
</dbReference>
<dbReference type="Proteomes" id="UP000008144">
    <property type="component" value="Chromosome 8"/>
</dbReference>
<keyword evidence="7" id="KW-1185">Reference proteome</keyword>
<dbReference type="GO" id="GO:0005179">
    <property type="term" value="F:hormone activity"/>
    <property type="evidence" value="ECO:0007669"/>
    <property type="project" value="UniProtKB-KW"/>
</dbReference>
<reference evidence="6" key="2">
    <citation type="journal article" date="2008" name="Genome Biol.">
        <title>Improved genome assembly and evidence-based global gene model set for the chordate Ciona intestinalis: new insight into intron and operon populations.</title>
        <authorList>
            <person name="Satou Y."/>
            <person name="Mineta K."/>
            <person name="Ogasawara M."/>
            <person name="Sasakura Y."/>
            <person name="Shoguchi E."/>
            <person name="Ueno K."/>
            <person name="Yamada L."/>
            <person name="Matsumoto J."/>
            <person name="Wasserscheid J."/>
            <person name="Dewar K."/>
            <person name="Wiley G.B."/>
            <person name="Macmil S.L."/>
            <person name="Roe B.A."/>
            <person name="Zeller R.W."/>
            <person name="Hastings K.E."/>
            <person name="Lemaire P."/>
            <person name="Lindquist E."/>
            <person name="Endo T."/>
            <person name="Hotta K."/>
            <person name="Inaba K."/>
        </authorList>
    </citation>
    <scope>NUCLEOTIDE SEQUENCE [LARGE SCALE GENOMIC DNA]</scope>
    <source>
        <strain evidence="6">wild type</strain>
    </source>
</reference>
<dbReference type="Ensembl" id="ENSCINT00000015255.3">
    <property type="protein sequence ID" value="ENSCINP00000015255.3"/>
    <property type="gene ID" value="ENSCING00000007427.3"/>
</dbReference>
<comment type="subunit">
    <text evidence="2">Homodimer; disulfide-linked.</text>
</comment>
<protein>
    <submittedName>
        <fullName evidence="6">Stanniocalcin-like</fullName>
    </submittedName>
</protein>
<evidence type="ECO:0000256" key="5">
    <source>
        <dbReference type="SAM" id="SignalP"/>
    </source>
</evidence>
<reference evidence="7" key="1">
    <citation type="journal article" date="2002" name="Science">
        <title>The draft genome of Ciona intestinalis: insights into chordate and vertebrate origins.</title>
        <authorList>
            <person name="Dehal P."/>
            <person name="Satou Y."/>
            <person name="Campbell R.K."/>
            <person name="Chapman J."/>
            <person name="Degnan B."/>
            <person name="De Tomaso A."/>
            <person name="Davidson B."/>
            <person name="Di Gregorio A."/>
            <person name="Gelpke M."/>
            <person name="Goodstein D.M."/>
            <person name="Harafuji N."/>
            <person name="Hastings K.E."/>
            <person name="Ho I."/>
            <person name="Hotta K."/>
            <person name="Huang W."/>
            <person name="Kawashima T."/>
            <person name="Lemaire P."/>
            <person name="Martinez D."/>
            <person name="Meinertzhagen I.A."/>
            <person name="Necula S."/>
            <person name="Nonaka M."/>
            <person name="Putnam N."/>
            <person name="Rash S."/>
            <person name="Saiga H."/>
            <person name="Satake M."/>
            <person name="Terry A."/>
            <person name="Yamada L."/>
            <person name="Wang H.G."/>
            <person name="Awazu S."/>
            <person name="Azumi K."/>
            <person name="Boore J."/>
            <person name="Branno M."/>
            <person name="Chin-Bow S."/>
            <person name="DeSantis R."/>
            <person name="Doyle S."/>
            <person name="Francino P."/>
            <person name="Keys D.N."/>
            <person name="Haga S."/>
            <person name="Hayashi H."/>
            <person name="Hino K."/>
            <person name="Imai K.S."/>
            <person name="Inaba K."/>
            <person name="Kano S."/>
            <person name="Kobayashi K."/>
            <person name="Kobayashi M."/>
            <person name="Lee B.I."/>
            <person name="Makabe K.W."/>
            <person name="Manohar C."/>
            <person name="Matassi G."/>
            <person name="Medina M."/>
            <person name="Mochizuki Y."/>
            <person name="Mount S."/>
            <person name="Morishita T."/>
            <person name="Miura S."/>
            <person name="Nakayama A."/>
            <person name="Nishizaka S."/>
            <person name="Nomoto H."/>
            <person name="Ohta F."/>
            <person name="Oishi K."/>
            <person name="Rigoutsos I."/>
            <person name="Sano M."/>
            <person name="Sasaki A."/>
            <person name="Sasakura Y."/>
            <person name="Shoguchi E."/>
            <person name="Shin-i T."/>
            <person name="Spagnuolo A."/>
            <person name="Stainier D."/>
            <person name="Suzuki M.M."/>
            <person name="Tassy O."/>
            <person name="Takatori N."/>
            <person name="Tokuoka M."/>
            <person name="Yagi K."/>
            <person name="Yoshizaki F."/>
            <person name="Wada S."/>
            <person name="Zhang C."/>
            <person name="Hyatt P.D."/>
            <person name="Larimer F."/>
            <person name="Detter C."/>
            <person name="Doggett N."/>
            <person name="Glavina T."/>
            <person name="Hawkins T."/>
            <person name="Richardson P."/>
            <person name="Lucas S."/>
            <person name="Kohara Y."/>
            <person name="Levine M."/>
            <person name="Satoh N."/>
            <person name="Rokhsar D.S."/>
        </authorList>
    </citation>
    <scope>NUCLEOTIDE SEQUENCE [LARGE SCALE GENOMIC DNA]</scope>
</reference>
<dbReference type="HOGENOM" id="CLU_1170329_0_0_1"/>
<reference evidence="6" key="4">
    <citation type="submission" date="2025-09" db="UniProtKB">
        <authorList>
            <consortium name="Ensembl"/>
        </authorList>
    </citation>
    <scope>IDENTIFICATION</scope>
</reference>
<dbReference type="GeneTree" id="ENSGT00390000005989"/>
<dbReference type="PANTHER" id="PTHR11245">
    <property type="entry name" value="STANNIOCALCIN"/>
    <property type="match status" value="1"/>
</dbReference>
<keyword evidence="5" id="KW-0732">Signal</keyword>
<evidence type="ECO:0000256" key="4">
    <source>
        <dbReference type="ARBA" id="ARBA00023157"/>
    </source>
</evidence>
<organism evidence="6 7">
    <name type="scientific">Ciona intestinalis</name>
    <name type="common">Transparent sea squirt</name>
    <name type="synonym">Ascidia intestinalis</name>
    <dbReference type="NCBI Taxonomy" id="7719"/>
    <lineage>
        <taxon>Eukaryota</taxon>
        <taxon>Metazoa</taxon>
        <taxon>Chordata</taxon>
        <taxon>Tunicata</taxon>
        <taxon>Ascidiacea</taxon>
        <taxon>Phlebobranchia</taxon>
        <taxon>Cionidae</taxon>
        <taxon>Ciona</taxon>
    </lineage>
</organism>
<accession>A0A1W2WJK1</accession>
<keyword evidence="3" id="KW-0372">Hormone</keyword>
<dbReference type="STRING" id="7719.ENSCINP00000015255"/>
<dbReference type="EMBL" id="EAAA01002712">
    <property type="status" value="NOT_ANNOTATED_CDS"/>
    <property type="molecule type" value="Genomic_DNA"/>
</dbReference>
<dbReference type="AlphaFoldDB" id="F7B7V5"/>
<evidence type="ECO:0000313" key="6">
    <source>
        <dbReference type="Ensembl" id="ENSCINP00000015255.3"/>
    </source>
</evidence>
<dbReference type="InParanoid" id="F7B7V5"/>
<accession>F7B7V5</accession>
<dbReference type="GO" id="GO:0005615">
    <property type="term" value="C:extracellular space"/>
    <property type="evidence" value="ECO:0000318"/>
    <property type="project" value="GO_Central"/>
</dbReference>
<evidence type="ECO:0000256" key="2">
    <source>
        <dbReference type="ARBA" id="ARBA00011748"/>
    </source>
</evidence>
<dbReference type="Pfam" id="PF03298">
    <property type="entry name" value="Stanniocalcin"/>
    <property type="match status" value="1"/>
</dbReference>
<dbReference type="KEGG" id="cin:100185679"/>
<dbReference type="GeneID" id="100185679"/>
<evidence type="ECO:0000256" key="1">
    <source>
        <dbReference type="ARBA" id="ARBA00008693"/>
    </source>
</evidence>
<dbReference type="PANTHER" id="PTHR11245:SF6">
    <property type="entry name" value="DUF19 DOMAIN-CONTAINING PROTEIN"/>
    <property type="match status" value="1"/>
</dbReference>
<gene>
    <name evidence="6" type="primary">LOC100185679</name>
</gene>
<feature type="signal peptide" evidence="5">
    <location>
        <begin position="1"/>
        <end position="31"/>
    </location>
</feature>